<dbReference type="GeneID" id="90824383"/>
<dbReference type="AlphaFoldDB" id="A0AAJ8M844"/>
<accession>A0AAJ8M844</accession>
<dbReference type="InterPro" id="IPR013083">
    <property type="entry name" value="Znf_RING/FYVE/PHD"/>
</dbReference>
<gene>
    <name evidence="1" type="ORF">I302_104385</name>
</gene>
<keyword evidence="2" id="KW-1185">Reference proteome</keyword>
<evidence type="ECO:0000313" key="1">
    <source>
        <dbReference type="EMBL" id="WVW82378.1"/>
    </source>
</evidence>
<reference evidence="1" key="2">
    <citation type="submission" date="2024-02" db="EMBL/GenBank/DDBJ databases">
        <title>Comparative genomics of Cryptococcus and Kwoniella reveals pathogenesis evolution and contrasting modes of karyotype evolution via chromosome fusion or intercentromeric recombination.</title>
        <authorList>
            <person name="Coelho M.A."/>
            <person name="David-Palma M."/>
            <person name="Shea T."/>
            <person name="Bowers K."/>
            <person name="McGinley-Smith S."/>
            <person name="Mohammad A.W."/>
            <person name="Gnirke A."/>
            <person name="Yurkov A.M."/>
            <person name="Nowrousian M."/>
            <person name="Sun S."/>
            <person name="Cuomo C.A."/>
            <person name="Heitman J."/>
        </authorList>
    </citation>
    <scope>NUCLEOTIDE SEQUENCE</scope>
    <source>
        <strain evidence="1">CBS 10118</strain>
    </source>
</reference>
<proteinExistence type="predicted"/>
<dbReference type="RefSeq" id="XP_065725929.1">
    <property type="nucleotide sequence ID" value="XM_065869857.1"/>
</dbReference>
<dbReference type="EMBL" id="CP144542">
    <property type="protein sequence ID" value="WVW82378.1"/>
    <property type="molecule type" value="Genomic_DNA"/>
</dbReference>
<sequence length="106" mass="12225">MFDISSSSLPDVQTSAQNQSECLICREDISEILHRAEEEHKGYLGGVLGIWVCERENWGTIFCIHCAIRLIEDIGTRPLTCPACTRAWDTVEMRRQKELYDYVPFE</sequence>
<dbReference type="Proteomes" id="UP000092730">
    <property type="component" value="Chromosome 2"/>
</dbReference>
<organism evidence="1 2">
    <name type="scientific">Kwoniella bestiolae CBS 10118</name>
    <dbReference type="NCBI Taxonomy" id="1296100"/>
    <lineage>
        <taxon>Eukaryota</taxon>
        <taxon>Fungi</taxon>
        <taxon>Dikarya</taxon>
        <taxon>Basidiomycota</taxon>
        <taxon>Agaricomycotina</taxon>
        <taxon>Tremellomycetes</taxon>
        <taxon>Tremellales</taxon>
        <taxon>Cryptococcaceae</taxon>
        <taxon>Kwoniella</taxon>
    </lineage>
</organism>
<dbReference type="KEGG" id="kbi:90824383"/>
<dbReference type="Gene3D" id="3.30.40.10">
    <property type="entry name" value="Zinc/RING finger domain, C3HC4 (zinc finger)"/>
    <property type="match status" value="1"/>
</dbReference>
<evidence type="ECO:0000313" key="2">
    <source>
        <dbReference type="Proteomes" id="UP000092730"/>
    </source>
</evidence>
<name>A0AAJ8M844_9TREE</name>
<protein>
    <submittedName>
        <fullName evidence="1">Uncharacterized protein</fullName>
    </submittedName>
</protein>
<reference evidence="1" key="1">
    <citation type="submission" date="2013-07" db="EMBL/GenBank/DDBJ databases">
        <authorList>
            <consortium name="The Broad Institute Genome Sequencing Platform"/>
            <person name="Cuomo C."/>
            <person name="Litvintseva A."/>
            <person name="Chen Y."/>
            <person name="Heitman J."/>
            <person name="Sun S."/>
            <person name="Springer D."/>
            <person name="Dromer F."/>
            <person name="Young S.K."/>
            <person name="Zeng Q."/>
            <person name="Gargeya S."/>
            <person name="Fitzgerald M."/>
            <person name="Abouelleil A."/>
            <person name="Alvarado L."/>
            <person name="Berlin A.M."/>
            <person name="Chapman S.B."/>
            <person name="Dewar J."/>
            <person name="Goldberg J."/>
            <person name="Griggs A."/>
            <person name="Gujja S."/>
            <person name="Hansen M."/>
            <person name="Howarth C."/>
            <person name="Imamovic A."/>
            <person name="Larimer J."/>
            <person name="McCowan C."/>
            <person name="Murphy C."/>
            <person name="Pearson M."/>
            <person name="Priest M."/>
            <person name="Roberts A."/>
            <person name="Saif S."/>
            <person name="Shea T."/>
            <person name="Sykes S."/>
            <person name="Wortman J."/>
            <person name="Nusbaum C."/>
            <person name="Birren B."/>
        </authorList>
    </citation>
    <scope>NUCLEOTIDE SEQUENCE</scope>
    <source>
        <strain evidence="1">CBS 10118</strain>
    </source>
</reference>